<dbReference type="AlphaFoldDB" id="A0A931J313"/>
<name>A0A931J313_9BURK</name>
<dbReference type="InterPro" id="IPR009267">
    <property type="entry name" value="NTP_transf_6"/>
</dbReference>
<evidence type="ECO:0000313" key="1">
    <source>
        <dbReference type="EMBL" id="MBH9576823.1"/>
    </source>
</evidence>
<dbReference type="Pfam" id="PF06042">
    <property type="entry name" value="NTP_transf_6"/>
    <property type="match status" value="1"/>
</dbReference>
<sequence>MRALHAARQLGLQNWCIAAGAVRNPVWDRLFGCTSPTADVDLVYFDATDTDPQRDRALQAELRAMAPEWDWEVVNQAGVHHWYEASYGGVLPPYRSLDDALARWPETATAVGLRLEPDDRLTVLAPLGLQDLFDGVLRHNPAGGSVAQFQQRLVDKRFLQRWPGLRMPRDGAAQGCR</sequence>
<dbReference type="PANTHER" id="PTHR39166:SF1">
    <property type="entry name" value="BLL1166 PROTEIN"/>
    <property type="match status" value="1"/>
</dbReference>
<reference evidence="1" key="1">
    <citation type="submission" date="2020-12" db="EMBL/GenBank/DDBJ databases">
        <title>The genome sequence of Inhella sp. 1Y17.</title>
        <authorList>
            <person name="Liu Y."/>
        </authorList>
    </citation>
    <scope>NUCLEOTIDE SEQUENCE</scope>
    <source>
        <strain evidence="1">1Y17</strain>
    </source>
</reference>
<organism evidence="1 2">
    <name type="scientific">Inhella proteolytica</name>
    <dbReference type="NCBI Taxonomy" id="2795029"/>
    <lineage>
        <taxon>Bacteria</taxon>
        <taxon>Pseudomonadati</taxon>
        <taxon>Pseudomonadota</taxon>
        <taxon>Betaproteobacteria</taxon>
        <taxon>Burkholderiales</taxon>
        <taxon>Sphaerotilaceae</taxon>
        <taxon>Inhella</taxon>
    </lineage>
</organism>
<evidence type="ECO:0000313" key="2">
    <source>
        <dbReference type="Proteomes" id="UP000613266"/>
    </source>
</evidence>
<dbReference type="Proteomes" id="UP000613266">
    <property type="component" value="Unassembled WGS sequence"/>
</dbReference>
<accession>A0A931J313</accession>
<dbReference type="PANTHER" id="PTHR39166">
    <property type="entry name" value="BLL1166 PROTEIN"/>
    <property type="match status" value="1"/>
</dbReference>
<gene>
    <name evidence="1" type="ORF">I7X39_07895</name>
</gene>
<dbReference type="EMBL" id="JAEDAK010000004">
    <property type="protein sequence ID" value="MBH9576823.1"/>
    <property type="molecule type" value="Genomic_DNA"/>
</dbReference>
<proteinExistence type="predicted"/>
<protein>
    <submittedName>
        <fullName evidence="1">Nucleotidyltransferase family protein</fullName>
    </submittedName>
</protein>
<keyword evidence="2" id="KW-1185">Reference proteome</keyword>
<comment type="caution">
    <text evidence="1">The sequence shown here is derived from an EMBL/GenBank/DDBJ whole genome shotgun (WGS) entry which is preliminary data.</text>
</comment>